<reference evidence="3" key="1">
    <citation type="journal article" date="2020" name="Plant J.">
        <title>Transposons played a major role in the diversification between the closely related almond and peach genomes: results from the almond genome sequence.</title>
        <authorList>
            <person name="Alioto T."/>
            <person name="Alexiou K.G."/>
            <person name="Bardil A."/>
            <person name="Barteri F."/>
            <person name="Castanera R."/>
            <person name="Cruz F."/>
            <person name="Dhingra A."/>
            <person name="Duval H."/>
            <person name="Fernandez I Marti A."/>
            <person name="Frias L."/>
            <person name="Galan B."/>
            <person name="Garcia J.L."/>
            <person name="Howad W."/>
            <person name="Gomez-Garrido J."/>
            <person name="Gut M."/>
            <person name="Julca I."/>
            <person name="Morata J."/>
            <person name="Puigdomenech P."/>
            <person name="Ribeca P."/>
            <person name="Rubio Cabetas M.J."/>
            <person name="Vlasova A."/>
            <person name="Wirthensohn M."/>
            <person name="Garcia-Mas J."/>
            <person name="Gabaldon T."/>
            <person name="Casacuberta J.M."/>
            <person name="Arus P."/>
        </authorList>
    </citation>
    <scope>NUCLEOTIDE SEQUENCE [LARGE SCALE GENOMIC DNA]</scope>
    <source>
        <strain evidence="3">cv. Texas</strain>
    </source>
</reference>
<dbReference type="AlphaFoldDB" id="A0A5E4GKZ9"/>
<evidence type="ECO:0000313" key="2">
    <source>
        <dbReference type="EMBL" id="VVA40251.1"/>
    </source>
</evidence>
<keyword evidence="1" id="KW-0812">Transmembrane</keyword>
<evidence type="ECO:0000313" key="3">
    <source>
        <dbReference type="Proteomes" id="UP000327085"/>
    </source>
</evidence>
<keyword evidence="1" id="KW-0472">Membrane</keyword>
<dbReference type="PANTHER" id="PTHR34115">
    <property type="entry name" value="PROTEIN, PUTATIVE-RELATED"/>
    <property type="match status" value="1"/>
</dbReference>
<gene>
    <name evidence="2" type="ORF">ALMOND_2B029475</name>
</gene>
<dbReference type="InParanoid" id="A0A5E4GKZ9"/>
<keyword evidence="1" id="KW-1133">Transmembrane helix</keyword>
<sequence length="146" mass="16169">MAATYHVYVGNFGMNMNPNFNVIYLVNNHLNLQLRNMEPYDHAILAFIIPVLLTLVQIRYPADQDLFQAHPTAMKVLLSCLLAYCLAFGILGYFNCVDFVSSRTILAASSSYFVGRSVAAVAGVLPETVEDDMSNFAADFNGFVTK</sequence>
<dbReference type="EMBL" id="CABIKO010000944">
    <property type="protein sequence ID" value="VVA40251.1"/>
    <property type="molecule type" value="Genomic_DNA"/>
</dbReference>
<evidence type="ECO:0000256" key="1">
    <source>
        <dbReference type="SAM" id="Phobius"/>
    </source>
</evidence>
<accession>A0A5E4GKZ9</accession>
<organism evidence="2 3">
    <name type="scientific">Prunus dulcis</name>
    <name type="common">Almond</name>
    <name type="synonym">Amygdalus dulcis</name>
    <dbReference type="NCBI Taxonomy" id="3755"/>
    <lineage>
        <taxon>Eukaryota</taxon>
        <taxon>Viridiplantae</taxon>
        <taxon>Streptophyta</taxon>
        <taxon>Embryophyta</taxon>
        <taxon>Tracheophyta</taxon>
        <taxon>Spermatophyta</taxon>
        <taxon>Magnoliopsida</taxon>
        <taxon>eudicotyledons</taxon>
        <taxon>Gunneridae</taxon>
        <taxon>Pentapetalae</taxon>
        <taxon>rosids</taxon>
        <taxon>fabids</taxon>
        <taxon>Rosales</taxon>
        <taxon>Rosaceae</taxon>
        <taxon>Amygdaloideae</taxon>
        <taxon>Amygdaleae</taxon>
        <taxon>Prunus</taxon>
    </lineage>
</organism>
<feature type="transmembrane region" description="Helical" evidence="1">
    <location>
        <begin position="42"/>
        <end position="60"/>
    </location>
</feature>
<dbReference type="PANTHER" id="PTHR34115:SF5">
    <property type="entry name" value="PROTEIN, PUTATIVE-RELATED"/>
    <property type="match status" value="1"/>
</dbReference>
<dbReference type="Proteomes" id="UP000327085">
    <property type="component" value="Unassembled WGS sequence"/>
</dbReference>
<name>A0A5E4GKZ9_PRUDU</name>
<dbReference type="Gramene" id="VVA40251">
    <property type="protein sequence ID" value="VVA40251"/>
    <property type="gene ID" value="Prudul26B029475"/>
</dbReference>
<dbReference type="InterPro" id="IPR053258">
    <property type="entry name" value="Ca-permeable_cation_channel"/>
</dbReference>
<feature type="transmembrane region" description="Helical" evidence="1">
    <location>
        <begin position="72"/>
        <end position="94"/>
    </location>
</feature>
<protein>
    <submittedName>
        <fullName evidence="2">PREDICTED: L484_002648</fullName>
    </submittedName>
</protein>
<proteinExistence type="predicted"/>